<gene>
    <name evidence="11" type="ORF">CCAP1982_LOCUS2451</name>
</gene>
<feature type="transmembrane region" description="Helical" evidence="10">
    <location>
        <begin position="20"/>
        <end position="41"/>
    </location>
</feature>
<comment type="caution">
    <text evidence="11">The sequence shown here is derived from an EMBL/GenBank/DDBJ whole genome shotgun (WGS) entry which is preliminary data.</text>
</comment>
<dbReference type="PANTHER" id="PTHR11157">
    <property type="entry name" value="FATTY ACID ACYL TRANSFERASE-RELATED"/>
    <property type="match status" value="1"/>
</dbReference>
<dbReference type="GO" id="GO:0005789">
    <property type="term" value="C:endoplasmic reticulum membrane"/>
    <property type="evidence" value="ECO:0007669"/>
    <property type="project" value="TreeGrafter"/>
</dbReference>
<dbReference type="AlphaFoldDB" id="A0A811U4J7"/>
<dbReference type="GO" id="GO:0009922">
    <property type="term" value="F:fatty acid elongase activity"/>
    <property type="evidence" value="ECO:0007669"/>
    <property type="project" value="UniProtKB-EC"/>
</dbReference>
<proteinExistence type="inferred from homology"/>
<evidence type="ECO:0000313" key="11">
    <source>
        <dbReference type="EMBL" id="CAD6993641.1"/>
    </source>
</evidence>
<comment type="caution">
    <text evidence="10">Lacks conserved residue(s) required for the propagation of feature annotation.</text>
</comment>
<dbReference type="Proteomes" id="UP000606786">
    <property type="component" value="Unassembled WGS sequence"/>
</dbReference>
<evidence type="ECO:0000256" key="9">
    <source>
        <dbReference type="ARBA" id="ARBA00023160"/>
    </source>
</evidence>
<dbReference type="InterPro" id="IPR002076">
    <property type="entry name" value="ELO_fam"/>
</dbReference>
<evidence type="ECO:0000256" key="2">
    <source>
        <dbReference type="ARBA" id="ARBA00022516"/>
    </source>
</evidence>
<keyword evidence="3 10" id="KW-0808">Transferase</keyword>
<protein>
    <recommendedName>
        <fullName evidence="10">Elongation of very long chain fatty acids protein</fullName>
        <ecNumber evidence="10">2.3.1.199</ecNumber>
    </recommendedName>
    <alternativeName>
        <fullName evidence="10">Very-long-chain 3-oxoacyl-CoA synthase</fullName>
    </alternativeName>
</protein>
<keyword evidence="4 10" id="KW-0812">Transmembrane</keyword>
<dbReference type="GO" id="GO:0019367">
    <property type="term" value="P:fatty acid elongation, saturated fatty acid"/>
    <property type="evidence" value="ECO:0007669"/>
    <property type="project" value="TreeGrafter"/>
</dbReference>
<keyword evidence="8 10" id="KW-0472">Membrane</keyword>
<accession>A0A811U4J7</accession>
<evidence type="ECO:0000256" key="5">
    <source>
        <dbReference type="ARBA" id="ARBA00022832"/>
    </source>
</evidence>
<feature type="transmembrane region" description="Helical" evidence="10">
    <location>
        <begin position="53"/>
        <end position="71"/>
    </location>
</feature>
<keyword evidence="12" id="KW-1185">Reference proteome</keyword>
<feature type="transmembrane region" description="Helical" evidence="10">
    <location>
        <begin position="83"/>
        <end position="102"/>
    </location>
</feature>
<dbReference type="GO" id="GO:0030148">
    <property type="term" value="P:sphingolipid biosynthetic process"/>
    <property type="evidence" value="ECO:0007669"/>
    <property type="project" value="TreeGrafter"/>
</dbReference>
<dbReference type="GO" id="GO:0042761">
    <property type="term" value="P:very long-chain fatty acid biosynthetic process"/>
    <property type="evidence" value="ECO:0007669"/>
    <property type="project" value="TreeGrafter"/>
</dbReference>
<comment type="catalytic activity">
    <reaction evidence="10">
        <text>a very-long-chain acyl-CoA + malonyl-CoA + H(+) = a very-long-chain 3-oxoacyl-CoA + CO2 + CoA</text>
        <dbReference type="Rhea" id="RHEA:32727"/>
        <dbReference type="ChEBI" id="CHEBI:15378"/>
        <dbReference type="ChEBI" id="CHEBI:16526"/>
        <dbReference type="ChEBI" id="CHEBI:57287"/>
        <dbReference type="ChEBI" id="CHEBI:57384"/>
        <dbReference type="ChEBI" id="CHEBI:90725"/>
        <dbReference type="ChEBI" id="CHEBI:90736"/>
        <dbReference type="EC" id="2.3.1.199"/>
    </reaction>
</comment>
<name>A0A811U4J7_CERCA</name>
<organism evidence="11 12">
    <name type="scientific">Ceratitis capitata</name>
    <name type="common">Mediterranean fruit fly</name>
    <name type="synonym">Tephritis capitata</name>
    <dbReference type="NCBI Taxonomy" id="7213"/>
    <lineage>
        <taxon>Eukaryota</taxon>
        <taxon>Metazoa</taxon>
        <taxon>Ecdysozoa</taxon>
        <taxon>Arthropoda</taxon>
        <taxon>Hexapoda</taxon>
        <taxon>Insecta</taxon>
        <taxon>Pterygota</taxon>
        <taxon>Neoptera</taxon>
        <taxon>Endopterygota</taxon>
        <taxon>Diptera</taxon>
        <taxon>Brachycera</taxon>
        <taxon>Muscomorpha</taxon>
        <taxon>Tephritoidea</taxon>
        <taxon>Tephritidae</taxon>
        <taxon>Ceratitis</taxon>
        <taxon>Ceratitis</taxon>
    </lineage>
</organism>
<keyword evidence="7 10" id="KW-0443">Lipid metabolism</keyword>
<dbReference type="EC" id="2.3.1.199" evidence="10"/>
<dbReference type="GO" id="GO:0034626">
    <property type="term" value="P:fatty acid elongation, polyunsaturated fatty acid"/>
    <property type="evidence" value="ECO:0007669"/>
    <property type="project" value="TreeGrafter"/>
</dbReference>
<evidence type="ECO:0000256" key="1">
    <source>
        <dbReference type="ARBA" id="ARBA00004141"/>
    </source>
</evidence>
<dbReference type="PANTHER" id="PTHR11157:SF167">
    <property type="entry name" value="ELONGATION OF VERY LONG CHAIN FATTY ACIDS PROTEIN"/>
    <property type="match status" value="1"/>
</dbReference>
<evidence type="ECO:0000313" key="12">
    <source>
        <dbReference type="Proteomes" id="UP000606786"/>
    </source>
</evidence>
<comment type="similarity">
    <text evidence="10">Belongs to the ELO family.</text>
</comment>
<comment type="subcellular location">
    <subcellularLocation>
        <location evidence="1">Membrane</location>
        <topology evidence="1">Multi-pass membrane protein</topology>
    </subcellularLocation>
</comment>
<evidence type="ECO:0000256" key="10">
    <source>
        <dbReference type="RuleBase" id="RU361115"/>
    </source>
</evidence>
<keyword evidence="9 10" id="KW-0275">Fatty acid biosynthesis</keyword>
<evidence type="ECO:0000256" key="6">
    <source>
        <dbReference type="ARBA" id="ARBA00022989"/>
    </source>
</evidence>
<reference evidence="11" key="1">
    <citation type="submission" date="2020-11" db="EMBL/GenBank/DDBJ databases">
        <authorList>
            <person name="Whitehead M."/>
        </authorList>
    </citation>
    <scope>NUCLEOTIDE SEQUENCE</scope>
    <source>
        <strain evidence="11">EGII</strain>
    </source>
</reference>
<keyword evidence="5 10" id="KW-0276">Fatty acid metabolism</keyword>
<keyword evidence="2 10" id="KW-0444">Lipid biosynthesis</keyword>
<evidence type="ECO:0000256" key="4">
    <source>
        <dbReference type="ARBA" id="ARBA00022692"/>
    </source>
</evidence>
<dbReference type="EMBL" id="CAJHJT010000001">
    <property type="protein sequence ID" value="CAD6993641.1"/>
    <property type="molecule type" value="Genomic_DNA"/>
</dbReference>
<sequence length="242" mass="27363">MPMSVWFGVKFTPGGHSTFFGLLNTFVHIVMYTYYMFSAMGPQYQKYLWWKKYLTTLQMVQFVLIMVHAFQLLFIDCNYPKAFVWWIGMHAVMFFFLFNEFYKNAYKGRRMKHKNLLMFILQRKDKDYDVDVQQPISDKAEEEQRTLLANGHIAGNGVISNVSVPNGYPKNGYKTSPLINGNGATLNGSIKTSTLANGGSSTGHKNGDVPLLANGYTAKLAAGGDGNAKVQLTQRKVPQQQK</sequence>
<dbReference type="GO" id="GO:0034625">
    <property type="term" value="P:fatty acid elongation, monounsaturated fatty acid"/>
    <property type="evidence" value="ECO:0007669"/>
    <property type="project" value="TreeGrafter"/>
</dbReference>
<dbReference type="OrthoDB" id="434092at2759"/>
<evidence type="ECO:0000256" key="3">
    <source>
        <dbReference type="ARBA" id="ARBA00022679"/>
    </source>
</evidence>
<evidence type="ECO:0000256" key="7">
    <source>
        <dbReference type="ARBA" id="ARBA00023098"/>
    </source>
</evidence>
<evidence type="ECO:0000256" key="8">
    <source>
        <dbReference type="ARBA" id="ARBA00023136"/>
    </source>
</evidence>
<dbReference type="Pfam" id="PF01151">
    <property type="entry name" value="ELO"/>
    <property type="match status" value="1"/>
</dbReference>
<keyword evidence="6 10" id="KW-1133">Transmembrane helix</keyword>